<sequence length="354" mass="38608">MSHSVTISDSVLSVAALLRTGDFRAARAQWRETLTSADARELAVLAECGRILAAHPRTGVKCLREYWQRSDAQARAVIAACAPSPGEQRERPEPQPDRAPRWDRRAIENARRHAGGEVRTEVRPERRRAQRQARAEARTVTEYAATRAGVDDAPQRSEQPDGYAIDYERMAVNPVARDRERPDPRKTAVRDGGRPCVALGCNLIPSVADRAHRDGLCQECRELGRPGVELPEGATRAQAIEALCAYIHQHYPRALDHLRTEWGRYGSQADRDTVAAWVQANTTEPAEQSTAPELAACQTCGEDRSPRDVRRLSADDGQCAGCRALESAPALSAVPSATADDAATTEAEPAALAA</sequence>
<evidence type="ECO:0000313" key="2">
    <source>
        <dbReference type="EMBL" id="GAA2798907.1"/>
    </source>
</evidence>
<reference evidence="2 3" key="1">
    <citation type="journal article" date="2019" name="Int. J. Syst. Evol. Microbiol.">
        <title>The Global Catalogue of Microorganisms (GCM) 10K type strain sequencing project: providing services to taxonomists for standard genome sequencing and annotation.</title>
        <authorList>
            <consortium name="The Broad Institute Genomics Platform"/>
            <consortium name="The Broad Institute Genome Sequencing Center for Infectious Disease"/>
            <person name="Wu L."/>
            <person name="Ma J."/>
        </authorList>
    </citation>
    <scope>NUCLEOTIDE SEQUENCE [LARGE SCALE GENOMIC DNA]</scope>
    <source>
        <strain evidence="2 3">JCM 9383</strain>
    </source>
</reference>
<feature type="compositionally biased region" description="Basic and acidic residues" evidence="1">
    <location>
        <begin position="87"/>
        <end position="124"/>
    </location>
</feature>
<accession>A0ABN3VFW7</accession>
<protein>
    <submittedName>
        <fullName evidence="2">Uncharacterized protein</fullName>
    </submittedName>
</protein>
<evidence type="ECO:0000256" key="1">
    <source>
        <dbReference type="SAM" id="MobiDB-lite"/>
    </source>
</evidence>
<keyword evidence="3" id="KW-1185">Reference proteome</keyword>
<evidence type="ECO:0000313" key="3">
    <source>
        <dbReference type="Proteomes" id="UP001500979"/>
    </source>
</evidence>
<feature type="region of interest" description="Disordered" evidence="1">
    <location>
        <begin position="82"/>
        <end position="140"/>
    </location>
</feature>
<gene>
    <name evidence="2" type="ORF">GCM10010470_37600</name>
</gene>
<dbReference type="RefSeq" id="WP_344681472.1">
    <property type="nucleotide sequence ID" value="NZ_BAAAUX010000015.1"/>
</dbReference>
<organism evidence="2 3">
    <name type="scientific">Saccharopolyspora taberi</name>
    <dbReference type="NCBI Taxonomy" id="60895"/>
    <lineage>
        <taxon>Bacteria</taxon>
        <taxon>Bacillati</taxon>
        <taxon>Actinomycetota</taxon>
        <taxon>Actinomycetes</taxon>
        <taxon>Pseudonocardiales</taxon>
        <taxon>Pseudonocardiaceae</taxon>
        <taxon>Saccharopolyspora</taxon>
    </lineage>
</organism>
<feature type="region of interest" description="Disordered" evidence="1">
    <location>
        <begin position="333"/>
        <end position="354"/>
    </location>
</feature>
<name>A0ABN3VFW7_9PSEU</name>
<dbReference type="Proteomes" id="UP001500979">
    <property type="component" value="Unassembled WGS sequence"/>
</dbReference>
<proteinExistence type="predicted"/>
<comment type="caution">
    <text evidence="2">The sequence shown here is derived from an EMBL/GenBank/DDBJ whole genome shotgun (WGS) entry which is preliminary data.</text>
</comment>
<dbReference type="EMBL" id="BAAAUX010000015">
    <property type="protein sequence ID" value="GAA2798907.1"/>
    <property type="molecule type" value="Genomic_DNA"/>
</dbReference>